<evidence type="ECO:0000313" key="1">
    <source>
        <dbReference type="EMBL" id="PMP24768.1"/>
    </source>
</evidence>
<reference evidence="1" key="1">
    <citation type="submission" date="2016-07" db="EMBL/GenBank/DDBJ databases">
        <authorList>
            <person name="Kauffman K."/>
            <person name="Arevalo P."/>
            <person name="Polz M.F."/>
        </authorList>
    </citation>
    <scope>NUCLEOTIDE SEQUENCE</scope>
    <source>
        <strain evidence="1">10N.222.46.E12</strain>
    </source>
</reference>
<gene>
    <name evidence="1" type="ORF">BCS90_25040</name>
</gene>
<dbReference type="AlphaFoldDB" id="A0A7Z1S0Y1"/>
<proteinExistence type="predicted"/>
<sequence length="302" mass="34883">MKIGEQDINKVFVVECLRENDLSTGTKIKEHILTQEPNADVRYLNCIAKSYFLQHLNEILNAATSDDGFLLFIEVHGSVAGIELGGELVPWAELTTMLQAINERLHMGLVVVFSCCFGVHFYRQTSILGRSPYYVMFGVDNSIYADRLLKMNQALVDGFYCNDSLMEVETRANTQLNIHDINLTHLEAGALLVGAFTNYFTKQLAIDPLLNRFEETYQVYRRLTPENAMTHSQYKKHYFDFIFKRETLMNGFNDIRDKFLMTDLDGTLYERFHVDFDEVYSRLNVEARIKQVYGEIFAIQSI</sequence>
<comment type="caution">
    <text evidence="1">The sequence shown here is derived from an EMBL/GenBank/DDBJ whole genome shotgun (WGS) entry which is preliminary data.</text>
</comment>
<organism evidence="1">
    <name type="scientific">Vibrio cyclitrophicus</name>
    <dbReference type="NCBI Taxonomy" id="47951"/>
    <lineage>
        <taxon>Bacteria</taxon>
        <taxon>Pseudomonadati</taxon>
        <taxon>Pseudomonadota</taxon>
        <taxon>Gammaproteobacteria</taxon>
        <taxon>Vibrionales</taxon>
        <taxon>Vibrionaceae</taxon>
        <taxon>Vibrio</taxon>
    </lineage>
</organism>
<accession>A0A7Z1S0Y1</accession>
<protein>
    <submittedName>
        <fullName evidence="1">Uncharacterized protein</fullName>
    </submittedName>
</protein>
<name>A0A7Z1S0Y1_9VIBR</name>
<dbReference type="EMBL" id="MDBS01000063">
    <property type="protein sequence ID" value="PMP24768.1"/>
    <property type="molecule type" value="Genomic_DNA"/>
</dbReference>
<reference evidence="1" key="2">
    <citation type="journal article" date="2018" name="Nature">
        <title>A major lineage of non-tailed dsDNA viruses as unrecognized killers of marine bacteria.</title>
        <authorList>
            <person name="Kauffman K.M."/>
            <person name="Hussain F.A."/>
            <person name="Yang J."/>
            <person name="Arevalo P."/>
            <person name="Brown J.M."/>
            <person name="Chang W.K."/>
            <person name="VanInsberghe D."/>
            <person name="Elsherbini J."/>
            <person name="Sharma R.S."/>
            <person name="Cutler M.B."/>
            <person name="Kelly L."/>
            <person name="Polz M.F."/>
        </authorList>
    </citation>
    <scope>NUCLEOTIDE SEQUENCE</scope>
    <source>
        <strain evidence="1">10N.222.46.E12</strain>
    </source>
</reference>